<dbReference type="AlphaFoldDB" id="A0A4U2ZTV9"/>
<proteinExistence type="predicted"/>
<evidence type="ECO:0000313" key="3">
    <source>
        <dbReference type="Proteomes" id="UP000305222"/>
    </source>
</evidence>
<dbReference type="SUPFAM" id="SSF51735">
    <property type="entry name" value="NAD(P)-binding Rossmann-fold domains"/>
    <property type="match status" value="1"/>
</dbReference>
<dbReference type="GO" id="GO:0051287">
    <property type="term" value="F:NAD binding"/>
    <property type="evidence" value="ECO:0007669"/>
    <property type="project" value="InterPro"/>
</dbReference>
<comment type="caution">
    <text evidence="2">The sequence shown here is derived from an EMBL/GenBank/DDBJ whole genome shotgun (WGS) entry which is preliminary data.</text>
</comment>
<feature type="non-terminal residue" evidence="2">
    <location>
        <position position="34"/>
    </location>
</feature>
<sequence>MIKKGYHVAVVGATGAVGQKIIELLENEMKYNIV</sequence>
<evidence type="ECO:0000259" key="1">
    <source>
        <dbReference type="Pfam" id="PF01118"/>
    </source>
</evidence>
<dbReference type="InterPro" id="IPR036291">
    <property type="entry name" value="NAD(P)-bd_dom_sf"/>
</dbReference>
<evidence type="ECO:0000313" key="2">
    <source>
        <dbReference type="EMBL" id="TKI78786.1"/>
    </source>
</evidence>
<dbReference type="EMBL" id="SZON01003772">
    <property type="protein sequence ID" value="TKI78786.1"/>
    <property type="molecule type" value="Genomic_DNA"/>
</dbReference>
<dbReference type="Proteomes" id="UP000305222">
    <property type="component" value="Unassembled WGS sequence"/>
</dbReference>
<dbReference type="GO" id="GO:0016620">
    <property type="term" value="F:oxidoreductase activity, acting on the aldehyde or oxo group of donors, NAD or NADP as acceptor"/>
    <property type="evidence" value="ECO:0007669"/>
    <property type="project" value="InterPro"/>
</dbReference>
<dbReference type="InterPro" id="IPR000534">
    <property type="entry name" value="Semialdehyde_DH_NAD-bd"/>
</dbReference>
<reference evidence="2 3" key="1">
    <citation type="journal article" date="2019" name="Environ. Microbiol.">
        <title>An active ?-lactamase is a part of an orchestrated cell wall stress resistance network of Bacillus subtilis and related rhizosphere species.</title>
        <authorList>
            <person name="Bucher T."/>
            <person name="Keren-Paz A."/>
            <person name="Hausser J."/>
            <person name="Olender T."/>
            <person name="Cytryn E."/>
            <person name="Kolodkin-Gal I."/>
        </authorList>
    </citation>
    <scope>NUCLEOTIDE SEQUENCE [LARGE SCALE GENOMIC DNA]</scope>
    <source>
        <strain evidence="2 3">I5</strain>
    </source>
</reference>
<protein>
    <recommendedName>
        <fullName evidence="1">Semialdehyde dehydrogenase NAD-binding domain-containing protein</fullName>
    </recommendedName>
</protein>
<organism evidence="2 3">
    <name type="scientific">Bacillus wiedmannii</name>
    <dbReference type="NCBI Taxonomy" id="1890302"/>
    <lineage>
        <taxon>Bacteria</taxon>
        <taxon>Bacillati</taxon>
        <taxon>Bacillota</taxon>
        <taxon>Bacilli</taxon>
        <taxon>Bacillales</taxon>
        <taxon>Bacillaceae</taxon>
        <taxon>Bacillus</taxon>
        <taxon>Bacillus cereus group</taxon>
    </lineage>
</organism>
<gene>
    <name evidence="2" type="ORF">FC699_36805</name>
</gene>
<accession>A0A4U2ZTV9</accession>
<dbReference type="Pfam" id="PF01118">
    <property type="entry name" value="Semialdhyde_dh"/>
    <property type="match status" value="1"/>
</dbReference>
<dbReference type="Gene3D" id="3.40.50.720">
    <property type="entry name" value="NAD(P)-binding Rossmann-like Domain"/>
    <property type="match status" value="1"/>
</dbReference>
<feature type="domain" description="Semialdehyde dehydrogenase NAD-binding" evidence="1">
    <location>
        <begin position="8"/>
        <end position="33"/>
    </location>
</feature>
<name>A0A4U2ZTV9_9BACI</name>